<dbReference type="EMBL" id="CP015756">
    <property type="protein sequence ID" value="APC40071.1"/>
    <property type="molecule type" value="Genomic_DNA"/>
</dbReference>
<dbReference type="InterPro" id="IPR000415">
    <property type="entry name" value="Nitroreductase-like"/>
</dbReference>
<dbReference type="GO" id="GO:0016491">
    <property type="term" value="F:oxidoreductase activity"/>
    <property type="evidence" value="ECO:0007669"/>
    <property type="project" value="InterPro"/>
</dbReference>
<keyword evidence="2" id="KW-1185">Reference proteome</keyword>
<dbReference type="RefSeq" id="WP_071612364.1">
    <property type="nucleotide sequence ID" value="NZ_CP015756.1"/>
</dbReference>
<protein>
    <recommendedName>
        <fullName evidence="3">Nitroreductase domain-containing protein</fullName>
    </recommendedName>
</protein>
<dbReference type="KEGG" id="ceu:A7L45_08300"/>
<reference evidence="2" key="1">
    <citation type="journal article" date="2016" name="Front. Microbiol.">
        <title>Complete Genome Sequence of Clostridium estertheticum DSM 8809, a Microbe Identified in Spoiled Vacuum Packed Beef.</title>
        <authorList>
            <person name="Yu Z."/>
            <person name="Gunn L."/>
            <person name="Brennan E."/>
            <person name="Reid R."/>
            <person name="Wall P.G."/>
            <person name="Gaora O.P."/>
            <person name="Hurley D."/>
            <person name="Bolton D."/>
            <person name="Fanning S."/>
        </authorList>
    </citation>
    <scope>NUCLEOTIDE SEQUENCE [LARGE SCALE GENOMIC DNA]</scope>
    <source>
        <strain evidence="2">DSM 8809</strain>
    </source>
</reference>
<gene>
    <name evidence="1" type="ORF">A7L45_08300</name>
</gene>
<accession>A0A1J0GFK9</accession>
<dbReference type="Gene3D" id="3.40.109.10">
    <property type="entry name" value="NADH Oxidase"/>
    <property type="match status" value="1"/>
</dbReference>
<sequence length="70" mass="7752">MMLEVAELGLGSTFVGNFNDTIREPFALPDYIIPVALLPVGYASSDSVPSQLHCKRYDINKTVYFNIVVT</sequence>
<evidence type="ECO:0000313" key="1">
    <source>
        <dbReference type="EMBL" id="APC40071.1"/>
    </source>
</evidence>
<evidence type="ECO:0000313" key="2">
    <source>
        <dbReference type="Proteomes" id="UP000182569"/>
    </source>
</evidence>
<evidence type="ECO:0008006" key="3">
    <source>
        <dbReference type="Google" id="ProtNLM"/>
    </source>
</evidence>
<dbReference type="SUPFAM" id="SSF55469">
    <property type="entry name" value="FMN-dependent nitroreductase-like"/>
    <property type="match status" value="1"/>
</dbReference>
<proteinExistence type="predicted"/>
<dbReference type="AlphaFoldDB" id="A0A1J0GFK9"/>
<dbReference type="STRING" id="1552.A7L45_08300"/>
<dbReference type="Proteomes" id="UP000182569">
    <property type="component" value="Chromosome"/>
</dbReference>
<name>A0A1J0GFK9_9CLOT</name>
<organism evidence="1 2">
    <name type="scientific">Clostridium estertheticum subsp. estertheticum</name>
    <dbReference type="NCBI Taxonomy" id="1552"/>
    <lineage>
        <taxon>Bacteria</taxon>
        <taxon>Bacillati</taxon>
        <taxon>Bacillota</taxon>
        <taxon>Clostridia</taxon>
        <taxon>Eubacteriales</taxon>
        <taxon>Clostridiaceae</taxon>
        <taxon>Clostridium</taxon>
    </lineage>
</organism>
<dbReference type="OrthoDB" id="9812105at2"/>